<dbReference type="Proteomes" id="UP000295781">
    <property type="component" value="Chromosome"/>
</dbReference>
<dbReference type="Pfam" id="PF12469">
    <property type="entry name" value="Cmr2_N"/>
    <property type="match status" value="1"/>
</dbReference>
<dbReference type="InterPro" id="IPR038242">
    <property type="entry name" value="Cmr2_N"/>
</dbReference>
<sequence length="616" mass="67766">MPEHLLVVALGPAHESLQEFISRARRCHDLWFGSWFVAALSKALARGIAEAIGPGGHEALLFPAPASVEELAPASSLTVANKVLALVPGDRDPVDVARSGVRAFEQARDRWTAEIFGRVGRDDPRRLENFHERAARAQVAELFETSWVAVPLGGGFPAARVEAERMLAARKRTRAFRQPSWAREGVPKSSLDGLRDAVLDERIYEKPVTGRARPAALGSDERRRFYDVHGSERLCGVGLLKRFGRRVNDEAERIPSTNHLSTLPFLRGLDRDQARQDAVRRAWRDYRAALEDAGVLDEFQDAPPLLRSDLLGRIDGGVLYPGRVREALEDADASEATRRFVEERRRALLKCAGRDEPSAYYGILVADGDSMGDLIAILETPGEQRRLSATLARFARERVPAIVQEGEGALLYAGGDDVLALLPLHTAPTTAMRVAQAFREELAPWATAERVPSMSAGLAVVHSWSPLEEGLDAARDAEVRAKARYNGARDRKNALAIAVHKRSGQPLTVCDRWDALVPRLQRIVDLQVEDELPGTMIEELAALERLALGLRGEAQDRARAVQRVEARRILGRKDIRSAVLDELGGWIEKGEIDGPALGREVAVARVFARAAKEAQG</sequence>
<dbReference type="Gene3D" id="3.30.70.270">
    <property type="match status" value="1"/>
</dbReference>
<proteinExistence type="predicted"/>
<protein>
    <recommendedName>
        <fullName evidence="3">GGDEF domain-containing protein</fullName>
    </recommendedName>
</protein>
<accession>A0A4P2PTL7</accession>
<dbReference type="PROSITE" id="PS50887">
    <property type="entry name" value="GGDEF"/>
    <property type="match status" value="1"/>
</dbReference>
<organism evidence="4 5">
    <name type="scientific">Sorangium cellulosum</name>
    <name type="common">Polyangium cellulosum</name>
    <dbReference type="NCBI Taxonomy" id="56"/>
    <lineage>
        <taxon>Bacteria</taxon>
        <taxon>Pseudomonadati</taxon>
        <taxon>Myxococcota</taxon>
        <taxon>Polyangia</taxon>
        <taxon>Polyangiales</taxon>
        <taxon>Polyangiaceae</taxon>
        <taxon>Sorangium</taxon>
    </lineage>
</organism>
<dbReference type="EMBL" id="CP012670">
    <property type="protein sequence ID" value="AUX19880.1"/>
    <property type="molecule type" value="Genomic_DNA"/>
</dbReference>
<evidence type="ECO:0000313" key="4">
    <source>
        <dbReference type="EMBL" id="AUX19880.1"/>
    </source>
</evidence>
<keyword evidence="1" id="KW-0547">Nucleotide-binding</keyword>
<dbReference type="OrthoDB" id="9758700at2"/>
<dbReference type="GO" id="GO:0000166">
    <property type="term" value="F:nucleotide binding"/>
    <property type="evidence" value="ECO:0007669"/>
    <property type="project" value="UniProtKB-KW"/>
</dbReference>
<evidence type="ECO:0000256" key="2">
    <source>
        <dbReference type="ARBA" id="ARBA00023118"/>
    </source>
</evidence>
<feature type="domain" description="GGDEF" evidence="3">
    <location>
        <begin position="359"/>
        <end position="497"/>
    </location>
</feature>
<evidence type="ECO:0000313" key="5">
    <source>
        <dbReference type="Proteomes" id="UP000295781"/>
    </source>
</evidence>
<gene>
    <name evidence="4" type="ORF">SOCEGT47_003330</name>
</gene>
<dbReference type="InterPro" id="IPR043128">
    <property type="entry name" value="Rev_trsase/Diguanyl_cyclase"/>
</dbReference>
<name>A0A4P2PTL7_SORCE</name>
<dbReference type="Gene3D" id="3.30.70.2220">
    <property type="entry name" value="CRISPR-Cas system, Cmr2 subunit, D1 domain, cysteine cluster"/>
    <property type="match status" value="1"/>
</dbReference>
<dbReference type="RefSeq" id="WP_129344663.1">
    <property type="nucleotide sequence ID" value="NZ_CP012670.1"/>
</dbReference>
<dbReference type="InterPro" id="IPR024615">
    <property type="entry name" value="CRISPR-assoc_Cmr2_N"/>
</dbReference>
<evidence type="ECO:0000256" key="1">
    <source>
        <dbReference type="ARBA" id="ARBA00022741"/>
    </source>
</evidence>
<dbReference type="NCBIfam" id="TIGR02577">
    <property type="entry name" value="cas_TM1794_Cmr2"/>
    <property type="match status" value="1"/>
</dbReference>
<reference evidence="4 5" key="1">
    <citation type="submission" date="2015-09" db="EMBL/GenBank/DDBJ databases">
        <title>Sorangium comparison.</title>
        <authorList>
            <person name="Zaburannyi N."/>
            <person name="Bunk B."/>
            <person name="Overmann J."/>
            <person name="Mueller R."/>
        </authorList>
    </citation>
    <scope>NUCLEOTIDE SEQUENCE [LARGE SCALE GENOMIC DNA]</scope>
    <source>
        <strain evidence="4 5">So ceGT47</strain>
    </source>
</reference>
<dbReference type="InterPro" id="IPR000160">
    <property type="entry name" value="GGDEF_dom"/>
</dbReference>
<dbReference type="GO" id="GO:0051607">
    <property type="term" value="P:defense response to virus"/>
    <property type="evidence" value="ECO:0007669"/>
    <property type="project" value="UniProtKB-KW"/>
</dbReference>
<dbReference type="InterPro" id="IPR054767">
    <property type="entry name" value="Cas10-Cmr2_palm2"/>
</dbReference>
<dbReference type="AlphaFoldDB" id="A0A4P2PTL7"/>
<keyword evidence="2" id="KW-0051">Antiviral defense</keyword>
<evidence type="ECO:0000259" key="3">
    <source>
        <dbReference type="PROSITE" id="PS50887"/>
    </source>
</evidence>
<dbReference type="Pfam" id="PF22335">
    <property type="entry name" value="Cas10-Cmr2_palm2"/>
    <property type="match status" value="1"/>
</dbReference>
<dbReference type="InterPro" id="IPR013407">
    <property type="entry name" value="CRISPR-assoc_prot_Cmr2"/>
</dbReference>